<gene>
    <name evidence="3" type="ORF">HK100_010784</name>
</gene>
<sequence length="603" mass="68767">MILTVKRNTETLFLMELPVFSPVDDTIKKITEIHNMKLRLSRLIDAANELAQYGLLRPEKDQGYSIEELEEIKGGEELAKPTNSKAGQVFEKNGIKYVYNPDPTGRRNGEAPIANYVDAIKSTTDNAKKLVEKEFWMSSKFLTTELMQEAITLISGALTMAYPMGMSEGEPADDIIKDIEDLSGSAASKEVISLDDATLWWAGKEIMRGKNLSDFVGKNDKCKVIVKLQKKSQGAPVRESPMDEQAQREMMAFYYKKQEEHKKLLENNDDEYLNAPWANTKSLKEFMAHEEVGNEELEDSDEIQNEEKTGEVEDDEEKLVVDTEVLTAEMIGPHISLLARTGNGLSHAYTRLEIRSKNLTNIDILENYVHLRYIDLSENLITNISALASLEYLLSVDFHSNKIKKIPASLERRKYLQQANFAKNEIELIEVFNWPMLAWLNLNENKLKEIKLQEFEELIHLEARGNKIFTTKGINAKKLEKLYLGGNEITTLDFGEKPNLQFLHLRDNKIVTLDTFNDSFKSLTYVNLRNNLVESLDDIWSLGKLPNLKALNLIDNPVTKLANYRIETIYRCKLLEKLDKEPITDEEKEDAAAVSTFSNQPAK</sequence>
<evidence type="ECO:0000256" key="2">
    <source>
        <dbReference type="SAM" id="MobiDB-lite"/>
    </source>
</evidence>
<accession>A0AAD5XHE7</accession>
<dbReference type="PANTHER" id="PTHR13238:SF0">
    <property type="entry name" value="CILIA- AND FLAGELLA-ASSOCIATED PROTEIN 298"/>
    <property type="match status" value="1"/>
</dbReference>
<dbReference type="PROSITE" id="PS51450">
    <property type="entry name" value="LRR"/>
    <property type="match status" value="1"/>
</dbReference>
<dbReference type="Proteomes" id="UP001211907">
    <property type="component" value="Unassembled WGS sequence"/>
</dbReference>
<feature type="compositionally biased region" description="Acidic residues" evidence="2">
    <location>
        <begin position="293"/>
        <end position="304"/>
    </location>
</feature>
<dbReference type="EMBL" id="JADGJH010000608">
    <property type="protein sequence ID" value="KAJ3125465.1"/>
    <property type="molecule type" value="Genomic_DNA"/>
</dbReference>
<evidence type="ECO:0000313" key="4">
    <source>
        <dbReference type="Proteomes" id="UP001211907"/>
    </source>
</evidence>
<evidence type="ECO:0000313" key="3">
    <source>
        <dbReference type="EMBL" id="KAJ3125465.1"/>
    </source>
</evidence>
<dbReference type="GO" id="GO:0003352">
    <property type="term" value="P:regulation of cilium movement"/>
    <property type="evidence" value="ECO:0007669"/>
    <property type="project" value="InterPro"/>
</dbReference>
<dbReference type="AlphaFoldDB" id="A0AAD5XHE7"/>
<name>A0AAD5XHE7_9FUNG</name>
<feature type="region of interest" description="Disordered" evidence="2">
    <location>
        <begin position="292"/>
        <end position="312"/>
    </location>
</feature>
<dbReference type="Pfam" id="PF11069">
    <property type="entry name" value="CFAP298"/>
    <property type="match status" value="1"/>
</dbReference>
<dbReference type="Gene3D" id="3.80.10.10">
    <property type="entry name" value="Ribonuclease Inhibitor"/>
    <property type="match status" value="2"/>
</dbReference>
<dbReference type="Pfam" id="PF14580">
    <property type="entry name" value="LRR_9"/>
    <property type="match status" value="1"/>
</dbReference>
<comment type="similarity">
    <text evidence="1">Belongs to the CFAP298 family.</text>
</comment>
<proteinExistence type="inferred from homology"/>
<dbReference type="InterPro" id="IPR021298">
    <property type="entry name" value="CFAP298"/>
</dbReference>
<reference evidence="3" key="1">
    <citation type="submission" date="2020-05" db="EMBL/GenBank/DDBJ databases">
        <title>Phylogenomic resolution of chytrid fungi.</title>
        <authorList>
            <person name="Stajich J.E."/>
            <person name="Amses K."/>
            <person name="Simmons R."/>
            <person name="Seto K."/>
            <person name="Myers J."/>
            <person name="Bonds A."/>
            <person name="Quandt C.A."/>
            <person name="Barry K."/>
            <person name="Liu P."/>
            <person name="Grigoriev I."/>
            <person name="Longcore J.E."/>
            <person name="James T.Y."/>
        </authorList>
    </citation>
    <scope>NUCLEOTIDE SEQUENCE</scope>
    <source>
        <strain evidence="3">JEL0513</strain>
    </source>
</reference>
<dbReference type="PANTHER" id="PTHR13238">
    <property type="entry name" value="PROTEIN C21ORF59"/>
    <property type="match status" value="1"/>
</dbReference>
<dbReference type="InterPro" id="IPR032675">
    <property type="entry name" value="LRR_dom_sf"/>
</dbReference>
<feature type="region of interest" description="Disordered" evidence="2">
    <location>
        <begin position="583"/>
        <end position="603"/>
    </location>
</feature>
<dbReference type="InterPro" id="IPR001611">
    <property type="entry name" value="Leu-rich_rpt"/>
</dbReference>
<keyword evidence="4" id="KW-1185">Reference proteome</keyword>
<comment type="caution">
    <text evidence="3">The sequence shown here is derived from an EMBL/GenBank/DDBJ whole genome shotgun (WGS) entry which is preliminary data.</text>
</comment>
<evidence type="ECO:0000256" key="1">
    <source>
        <dbReference type="ARBA" id="ARBA00009619"/>
    </source>
</evidence>
<organism evidence="3 4">
    <name type="scientific">Physocladia obscura</name>
    <dbReference type="NCBI Taxonomy" id="109957"/>
    <lineage>
        <taxon>Eukaryota</taxon>
        <taxon>Fungi</taxon>
        <taxon>Fungi incertae sedis</taxon>
        <taxon>Chytridiomycota</taxon>
        <taxon>Chytridiomycota incertae sedis</taxon>
        <taxon>Chytridiomycetes</taxon>
        <taxon>Chytridiales</taxon>
        <taxon>Chytriomycetaceae</taxon>
        <taxon>Physocladia</taxon>
    </lineage>
</organism>
<dbReference type="SUPFAM" id="SSF52058">
    <property type="entry name" value="L domain-like"/>
    <property type="match status" value="1"/>
</dbReference>
<protein>
    <submittedName>
        <fullName evidence="3">Uncharacterized protein</fullName>
    </submittedName>
</protein>